<feature type="domain" description="Transposase IS4-like" evidence="2">
    <location>
        <begin position="200"/>
        <end position="365"/>
    </location>
</feature>
<comment type="caution">
    <text evidence="4">The sequence shown here is derived from an EMBL/GenBank/DDBJ whole genome shotgun (WGS) entry which is preliminary data.</text>
</comment>
<protein>
    <submittedName>
        <fullName evidence="4">Transposase</fullName>
    </submittedName>
</protein>
<evidence type="ECO:0000313" key="4">
    <source>
        <dbReference type="EMBL" id="NRT58219.1"/>
    </source>
</evidence>
<dbReference type="PANTHER" id="PTHR30007:SF0">
    <property type="entry name" value="TRANSPOSASE"/>
    <property type="match status" value="1"/>
</dbReference>
<accession>A0ABX2G7G3</accession>
<dbReference type="SUPFAM" id="SSF46689">
    <property type="entry name" value="Homeodomain-like"/>
    <property type="match status" value="1"/>
</dbReference>
<keyword evidence="5" id="KW-1185">Reference proteome</keyword>
<dbReference type="NCBIfam" id="NF033580">
    <property type="entry name" value="transpos_IS5_3"/>
    <property type="match status" value="1"/>
</dbReference>
<dbReference type="Pfam" id="PF01609">
    <property type="entry name" value="DDE_Tnp_1"/>
    <property type="match status" value="1"/>
</dbReference>
<organism evidence="4 5">
    <name type="scientific">Sphaerotilus uruguayifluvii</name>
    <dbReference type="NCBI Taxonomy" id="2735897"/>
    <lineage>
        <taxon>Bacteria</taxon>
        <taxon>Pseudomonadati</taxon>
        <taxon>Pseudomonadota</taxon>
        <taxon>Betaproteobacteria</taxon>
        <taxon>Burkholderiales</taxon>
        <taxon>Sphaerotilaceae</taxon>
        <taxon>Sphaerotilus</taxon>
    </lineage>
</organism>
<evidence type="ECO:0000259" key="2">
    <source>
        <dbReference type="Pfam" id="PF01609"/>
    </source>
</evidence>
<name>A0ABX2G7G3_9BURK</name>
<dbReference type="Pfam" id="PF13340">
    <property type="entry name" value="DUF4096"/>
    <property type="match status" value="1"/>
</dbReference>
<dbReference type="PANTHER" id="PTHR30007">
    <property type="entry name" value="PHP DOMAIN PROTEIN"/>
    <property type="match status" value="1"/>
</dbReference>
<dbReference type="InterPro" id="IPR025161">
    <property type="entry name" value="IS402-like_dom"/>
</dbReference>
<feature type="region of interest" description="Disordered" evidence="1">
    <location>
        <begin position="202"/>
        <end position="224"/>
    </location>
</feature>
<proteinExistence type="predicted"/>
<reference evidence="4 5" key="1">
    <citation type="submission" date="2020-05" db="EMBL/GenBank/DDBJ databases">
        <title>Genomic Encyclopedia of Type Strains, Phase IV (KMG-V): Genome sequencing to study the core and pangenomes of soil and plant-associated prokaryotes.</title>
        <authorList>
            <person name="Whitman W."/>
        </authorList>
    </citation>
    <scope>NUCLEOTIDE SEQUENCE [LARGE SCALE GENOMIC DNA]</scope>
    <source>
        <strain evidence="4 5">C29</strain>
    </source>
</reference>
<dbReference type="RefSeq" id="WP_173807250.1">
    <property type="nucleotide sequence ID" value="NZ_JABSNM010000025.1"/>
</dbReference>
<feature type="domain" description="Insertion element IS402-like" evidence="3">
    <location>
        <begin position="110"/>
        <end position="182"/>
    </location>
</feature>
<evidence type="ECO:0000256" key="1">
    <source>
        <dbReference type="SAM" id="MobiDB-lite"/>
    </source>
</evidence>
<sequence length="381" mass="42322">MSPAQTDQTIERKRGGRPRALREEHVLALKEMAAEHPGATLDAITQMLAERCGVKVCSLTVRKALREAGVVRVKPLRRTTEDDSARAARRYGYTAAHRREADGRDYGCSLTDAEWALVADLFEHTAGSRGMPPRLDRRTLVDACCYVLRTGCAWRDLPRSFPAWTTVYKSFSRWAALGRFELIQERLRQQWRERLGRHAGPSAAVLDSQSTRHSPQGGEAGFDAGKKVKGRKRHLVVDTLGLLLAVTVSAASVQDRDGAAAVVAQACTKVPTLSVLFVDGAYSGSCAQRLQATHGLDVQVVRHPGNGNTHVFHDLQAGRPLPVAPRGFVPLRMRWVVERTHAWGERCRRLVMHHDRKLSTSTAWVWFAQAQILLRRLALPG</sequence>
<dbReference type="InterPro" id="IPR002559">
    <property type="entry name" value="Transposase_11"/>
</dbReference>
<gene>
    <name evidence="4" type="ORF">HNQ01_003986</name>
</gene>
<evidence type="ECO:0000313" key="5">
    <source>
        <dbReference type="Proteomes" id="UP001516061"/>
    </source>
</evidence>
<dbReference type="InterPro" id="IPR009057">
    <property type="entry name" value="Homeodomain-like_sf"/>
</dbReference>
<evidence type="ECO:0000259" key="3">
    <source>
        <dbReference type="Pfam" id="PF13340"/>
    </source>
</evidence>
<dbReference type="Proteomes" id="UP001516061">
    <property type="component" value="Unassembled WGS sequence"/>
</dbReference>
<dbReference type="EMBL" id="JABSNM010000025">
    <property type="protein sequence ID" value="NRT58219.1"/>
    <property type="molecule type" value="Genomic_DNA"/>
</dbReference>